<dbReference type="CDD" id="cd03009">
    <property type="entry name" value="TryX_like_TryX_NRX"/>
    <property type="match status" value="1"/>
</dbReference>
<dbReference type="InterPro" id="IPR045870">
    <property type="entry name" value="TryX_NRX_thioredoxin_dom"/>
</dbReference>
<dbReference type="CTD" id="64359"/>
<proteinExistence type="inferred from homology"/>
<evidence type="ECO:0000313" key="7">
    <source>
        <dbReference type="Proteomes" id="UP001318040"/>
    </source>
</evidence>
<evidence type="ECO:0000256" key="2">
    <source>
        <dbReference type="ARBA" id="ARBA00025782"/>
    </source>
</evidence>
<dbReference type="Proteomes" id="UP001318040">
    <property type="component" value="Chromosome 38"/>
</dbReference>
<dbReference type="PROSITE" id="PS51352">
    <property type="entry name" value="THIOREDOXIN_2"/>
    <property type="match status" value="2"/>
</dbReference>
<accession>A0AAJ7TTB0</accession>
<dbReference type="Pfam" id="PF13905">
    <property type="entry name" value="Thioredoxin_8"/>
    <property type="match status" value="2"/>
</dbReference>
<name>A0AAJ7TTB0_PETMA</name>
<dbReference type="AlphaFoldDB" id="A0AAJ7TTB0"/>
<protein>
    <recommendedName>
        <fullName evidence="3">Nucleoredoxin</fullName>
        <ecNumber evidence="1">1.8.1.8</ecNumber>
    </recommendedName>
</protein>
<dbReference type="GO" id="GO:0005634">
    <property type="term" value="C:nucleus"/>
    <property type="evidence" value="ECO:0007669"/>
    <property type="project" value="TreeGrafter"/>
</dbReference>
<evidence type="ECO:0000256" key="4">
    <source>
        <dbReference type="ARBA" id="ARBA00047388"/>
    </source>
</evidence>
<dbReference type="InterPro" id="IPR013766">
    <property type="entry name" value="Thioredoxin_domain"/>
</dbReference>
<feature type="domain" description="Thioredoxin" evidence="6">
    <location>
        <begin position="32"/>
        <end position="188"/>
    </location>
</feature>
<keyword evidence="7" id="KW-1185">Reference proteome</keyword>
<evidence type="ECO:0000313" key="8">
    <source>
        <dbReference type="RefSeq" id="XP_032823738.1"/>
    </source>
</evidence>
<evidence type="ECO:0000256" key="3">
    <source>
        <dbReference type="ARBA" id="ARBA00026178"/>
    </source>
</evidence>
<organism evidence="7 8">
    <name type="scientific">Petromyzon marinus</name>
    <name type="common">Sea lamprey</name>
    <dbReference type="NCBI Taxonomy" id="7757"/>
    <lineage>
        <taxon>Eukaryota</taxon>
        <taxon>Metazoa</taxon>
        <taxon>Chordata</taxon>
        <taxon>Craniata</taxon>
        <taxon>Vertebrata</taxon>
        <taxon>Cyclostomata</taxon>
        <taxon>Hyperoartia</taxon>
        <taxon>Petromyzontiformes</taxon>
        <taxon>Petromyzontidae</taxon>
        <taxon>Petromyzon</taxon>
    </lineage>
</organism>
<comment type="catalytic activity">
    <reaction evidence="5">
        <text>[protein]-dithiol + NADP(+) = [protein]-disulfide + NADPH + H(+)</text>
        <dbReference type="Rhea" id="RHEA:18753"/>
        <dbReference type="Rhea" id="RHEA-COMP:10593"/>
        <dbReference type="Rhea" id="RHEA-COMP:10594"/>
        <dbReference type="ChEBI" id="CHEBI:15378"/>
        <dbReference type="ChEBI" id="CHEBI:29950"/>
        <dbReference type="ChEBI" id="CHEBI:50058"/>
        <dbReference type="ChEBI" id="CHEBI:57783"/>
        <dbReference type="ChEBI" id="CHEBI:58349"/>
        <dbReference type="EC" id="1.8.1.8"/>
    </reaction>
</comment>
<dbReference type="CDD" id="cd02964">
    <property type="entry name" value="TryX_like_family"/>
    <property type="match status" value="1"/>
</dbReference>
<dbReference type="GO" id="GO:0030178">
    <property type="term" value="P:negative regulation of Wnt signaling pathway"/>
    <property type="evidence" value="ECO:0007669"/>
    <property type="project" value="TreeGrafter"/>
</dbReference>
<comment type="catalytic activity">
    <reaction evidence="4">
        <text>[protein]-dithiol + NAD(+) = [protein]-disulfide + NADH + H(+)</text>
        <dbReference type="Rhea" id="RHEA:18749"/>
        <dbReference type="Rhea" id="RHEA-COMP:10593"/>
        <dbReference type="Rhea" id="RHEA-COMP:10594"/>
        <dbReference type="ChEBI" id="CHEBI:15378"/>
        <dbReference type="ChEBI" id="CHEBI:29950"/>
        <dbReference type="ChEBI" id="CHEBI:50058"/>
        <dbReference type="ChEBI" id="CHEBI:57540"/>
        <dbReference type="ChEBI" id="CHEBI:57945"/>
        <dbReference type="EC" id="1.8.1.8"/>
    </reaction>
</comment>
<dbReference type="Gene3D" id="3.40.30.10">
    <property type="entry name" value="Glutaredoxin"/>
    <property type="match status" value="3"/>
</dbReference>
<evidence type="ECO:0000259" key="6">
    <source>
        <dbReference type="PROSITE" id="PS51352"/>
    </source>
</evidence>
<dbReference type="GO" id="GO:0004791">
    <property type="term" value="F:thioredoxin-disulfide reductase (NADPH) activity"/>
    <property type="evidence" value="ECO:0007669"/>
    <property type="project" value="InterPro"/>
</dbReference>
<evidence type="ECO:0000256" key="5">
    <source>
        <dbReference type="ARBA" id="ARBA00047804"/>
    </source>
</evidence>
<evidence type="ECO:0000256" key="1">
    <source>
        <dbReference type="ARBA" id="ARBA00012612"/>
    </source>
</evidence>
<comment type="similarity">
    <text evidence="2">Belongs to the nucleoredoxin family.</text>
</comment>
<gene>
    <name evidence="8" type="primary">NXN</name>
</gene>
<dbReference type="InterPro" id="IPR012336">
    <property type="entry name" value="Thioredoxin-like_fold"/>
</dbReference>
<reference evidence="8" key="1">
    <citation type="submission" date="2025-08" db="UniProtKB">
        <authorList>
            <consortium name="RefSeq"/>
        </authorList>
    </citation>
    <scope>IDENTIFICATION</scope>
    <source>
        <tissue evidence="8">Sperm</tissue>
    </source>
</reference>
<dbReference type="PANTHER" id="PTHR46472:SF1">
    <property type="entry name" value="NUCLEOREDOXIN"/>
    <property type="match status" value="1"/>
</dbReference>
<dbReference type="RefSeq" id="XP_032823738.1">
    <property type="nucleotide sequence ID" value="XM_032967847.1"/>
</dbReference>
<feature type="domain" description="Thioredoxin" evidence="6">
    <location>
        <begin position="190"/>
        <end position="311"/>
    </location>
</feature>
<dbReference type="GO" id="GO:0031397">
    <property type="term" value="P:negative regulation of protein ubiquitination"/>
    <property type="evidence" value="ECO:0007669"/>
    <property type="project" value="TreeGrafter"/>
</dbReference>
<dbReference type="EC" id="1.8.1.8" evidence="1"/>
<dbReference type="SUPFAM" id="SSF52833">
    <property type="entry name" value="Thioredoxin-like"/>
    <property type="match status" value="2"/>
</dbReference>
<dbReference type="PANTHER" id="PTHR46472">
    <property type="entry name" value="NUCLEOREDOXIN"/>
    <property type="match status" value="1"/>
</dbReference>
<dbReference type="InterPro" id="IPR036249">
    <property type="entry name" value="Thioredoxin-like_sf"/>
</dbReference>
<sequence>MAEPLCQLLGERLLRPVSGEDAGAAGAQPGPEAAGAAAVAAAAAAAAGAGDLPTASLACEGRSTVGLFFSAQWCPPCRAFTPLLADFYRKLRDRLEVVLVSSDTDAQQWTEHRQHMPWPALPFDDRQRKFNLCRKFKITGIPSLVFLDAKSGRVITKNGVALVSEDPNGLEFPWTPKPFSQVIAGPLLRSSGESVDYSSLEGHFIGMYFAANWCPPCKSFTPMLLEVYRRVRESGKKFEIIFVSSDRSDESFAQYFGEMPWLSVPYADTARRLNLSKLYGIQGIPALVMLDVDRSVITPAARVAIMDDREGRLFPWFPRALSMLSAANAEILNQEPALVLFVDSNEEEELEPVRQMLQPIAEQVIAEYKQRGEEQPLHFFYAGEDDMADSIRDFTALPDCAPLLAILDIPARVKYVKDAEELTGHVISEFVGDYLHGKLQAEPI</sequence>
<dbReference type="KEGG" id="pmrn:116950221"/>